<feature type="repeat" description="WD" evidence="3">
    <location>
        <begin position="710"/>
        <end position="742"/>
    </location>
</feature>
<dbReference type="SUPFAM" id="SSF50978">
    <property type="entry name" value="WD40 repeat-like"/>
    <property type="match status" value="1"/>
</dbReference>
<dbReference type="RefSeq" id="XP_038065385.1">
    <property type="nucleotide sequence ID" value="XM_038209457.1"/>
</dbReference>
<dbReference type="PROSITE" id="PS50082">
    <property type="entry name" value="WD_REPEATS_2"/>
    <property type="match status" value="5"/>
</dbReference>
<dbReference type="InterPro" id="IPR015943">
    <property type="entry name" value="WD40/YVTN_repeat-like_dom_sf"/>
</dbReference>
<dbReference type="InterPro" id="IPR011047">
    <property type="entry name" value="Quinoprotein_ADH-like_sf"/>
</dbReference>
<accession>A0A914AMY1</accession>
<dbReference type="EnsemblMetazoa" id="XM_038209457.1">
    <property type="protein sequence ID" value="XP_038065385.1"/>
    <property type="gene ID" value="LOC119735660"/>
</dbReference>
<organism evidence="4 5">
    <name type="scientific">Patiria miniata</name>
    <name type="common">Bat star</name>
    <name type="synonym">Asterina miniata</name>
    <dbReference type="NCBI Taxonomy" id="46514"/>
    <lineage>
        <taxon>Eukaryota</taxon>
        <taxon>Metazoa</taxon>
        <taxon>Echinodermata</taxon>
        <taxon>Eleutherozoa</taxon>
        <taxon>Asterozoa</taxon>
        <taxon>Asteroidea</taxon>
        <taxon>Valvatacea</taxon>
        <taxon>Valvatida</taxon>
        <taxon>Asterinidae</taxon>
        <taxon>Patiria</taxon>
    </lineage>
</organism>
<evidence type="ECO:0000256" key="1">
    <source>
        <dbReference type="ARBA" id="ARBA00022574"/>
    </source>
</evidence>
<dbReference type="InterPro" id="IPR036322">
    <property type="entry name" value="WD40_repeat_dom_sf"/>
</dbReference>
<dbReference type="PANTHER" id="PTHR19848">
    <property type="entry name" value="WD40 REPEAT PROTEIN"/>
    <property type="match status" value="1"/>
</dbReference>
<protein>
    <submittedName>
        <fullName evidence="4">Uncharacterized protein</fullName>
    </submittedName>
</protein>
<dbReference type="OrthoDB" id="6262491at2759"/>
<dbReference type="PANTHER" id="PTHR19848:SF8">
    <property type="entry name" value="F-BOX AND WD REPEAT DOMAIN CONTAINING 7"/>
    <property type="match status" value="1"/>
</dbReference>
<dbReference type="SUPFAM" id="SSF50998">
    <property type="entry name" value="Quinoprotein alcohol dehydrogenase-like"/>
    <property type="match status" value="1"/>
</dbReference>
<dbReference type="Gene3D" id="2.130.10.10">
    <property type="entry name" value="YVTN repeat-like/Quinoprotein amine dehydrogenase"/>
    <property type="match status" value="4"/>
</dbReference>
<sequence length="780" mass="87746">MAMEKQAVIKETHHRSVTAIGYHPMRREILAGFEDGVIKTWEAEGSKLVLTTYEHQGWVTDFLYWHDGKVMFSSSNDGMIIAWASGGGVYERIKIGSPIYCMAVNQRRHQLVCGLNGCIRVYSLDEKREKSGVVQLENPYISKEHTDIVKCIVCLESRVYSAGFDSKLIIYDSSSYPGNKGLTPVFCNPKAHDAGISCLVLIKDTENNTWLVTGSFDKVVKIWSQDGKLTHRLDGFLSTVTDLCYVPKNKTLWVASGLPTATLYDPKSGENVTDFIGTFQEEEENEKYHLHILTYIPEIGEVIASTSRRHLMMWKYNPSGCITALKCKHAVECLTYTRKVPILIFDGGSDGQANKWERLQSNHFMYSKETFLLAEAKNKLAQVMNLKKEPYQSVQVSSVVRSANPVLGSHYTFNKPDAKPTEHQKHYHPALLKATFAEDLDLLLLGSEDGNVYVWGFDDAAVNALRDMKPVGMPELVKKYAVLLHEDSELLVDNGLHQTGLMDSQAQDSVTNRVAGFICKNVLIGHSSCVTCLTLVGRDSGYNSTYLLSSGWDRRICIWDLETGMLHDTFRNTSPDSYEVQELACDGIVIDMDYSYQRKEFAYASSDKMVYIRRFDPDGSRMRLTNTLQGHEGEITQVKWSRARANWVTASEDGTIRIWSGDGMSCIQTLAAHGSVTSLCIDAYNSCIVAGVQNIIKVYDPDTYKLVQTNVGHTDSIRCILHLPERNQYVSGSWDGSLRVWNAFKPIARKKRLKMEEKRESIAGFSANNPNYLIEDDDLA</sequence>
<name>A0A914AMY1_PATMI</name>
<evidence type="ECO:0000256" key="2">
    <source>
        <dbReference type="ARBA" id="ARBA00022737"/>
    </source>
</evidence>
<feature type="repeat" description="WD" evidence="3">
    <location>
        <begin position="628"/>
        <end position="669"/>
    </location>
</feature>
<reference evidence="4" key="1">
    <citation type="submission" date="2022-11" db="UniProtKB">
        <authorList>
            <consortium name="EnsemblMetazoa"/>
        </authorList>
    </citation>
    <scope>IDENTIFICATION</scope>
</reference>
<dbReference type="Proteomes" id="UP000887568">
    <property type="component" value="Unplaced"/>
</dbReference>
<feature type="repeat" description="WD" evidence="3">
    <location>
        <begin position="10"/>
        <end position="51"/>
    </location>
</feature>
<dbReference type="InterPro" id="IPR011044">
    <property type="entry name" value="Quino_amine_DH_bsu"/>
</dbReference>
<evidence type="ECO:0000256" key="3">
    <source>
        <dbReference type="PROSITE-ProRule" id="PRU00221"/>
    </source>
</evidence>
<dbReference type="AlphaFoldDB" id="A0A914AMY1"/>
<dbReference type="PROSITE" id="PS50294">
    <property type="entry name" value="WD_REPEATS_REGION"/>
    <property type="match status" value="2"/>
</dbReference>
<feature type="repeat" description="WD" evidence="3">
    <location>
        <begin position="189"/>
        <end position="224"/>
    </location>
</feature>
<dbReference type="OMA" id="QSNVGHT"/>
<feature type="repeat" description="WD" evidence="3">
    <location>
        <begin position="523"/>
        <end position="569"/>
    </location>
</feature>
<dbReference type="SMART" id="SM00320">
    <property type="entry name" value="WD40"/>
    <property type="match status" value="13"/>
</dbReference>
<keyword evidence="5" id="KW-1185">Reference proteome</keyword>
<dbReference type="InterPro" id="IPR019775">
    <property type="entry name" value="WD40_repeat_CS"/>
</dbReference>
<keyword evidence="2" id="KW-0677">Repeat</keyword>
<dbReference type="Pfam" id="PF00400">
    <property type="entry name" value="WD40"/>
    <property type="match status" value="6"/>
</dbReference>
<dbReference type="GeneID" id="119735660"/>
<evidence type="ECO:0000313" key="4">
    <source>
        <dbReference type="EnsemblMetazoa" id="XP_038065385.1"/>
    </source>
</evidence>
<evidence type="ECO:0000313" key="5">
    <source>
        <dbReference type="Proteomes" id="UP000887568"/>
    </source>
</evidence>
<dbReference type="SUPFAM" id="SSF50969">
    <property type="entry name" value="YVTN repeat-like/Quinoprotein amine dehydrogenase"/>
    <property type="match status" value="1"/>
</dbReference>
<dbReference type="InterPro" id="IPR001680">
    <property type="entry name" value="WD40_rpt"/>
</dbReference>
<keyword evidence="1 3" id="KW-0853">WD repeat</keyword>
<dbReference type="PROSITE" id="PS00678">
    <property type="entry name" value="WD_REPEATS_1"/>
    <property type="match status" value="1"/>
</dbReference>
<proteinExistence type="predicted"/>